<dbReference type="RefSeq" id="WP_228857219.1">
    <property type="nucleotide sequence ID" value="NZ_AP024086.1"/>
</dbReference>
<dbReference type="AlphaFoldDB" id="A0A8D5FH13"/>
<accession>A0A8D5FH13</accession>
<gene>
    <name evidence="1" type="ORF">DGMP_18760</name>
</gene>
<organism evidence="1 2">
    <name type="scientific">Desulfomarina profundi</name>
    <dbReference type="NCBI Taxonomy" id="2772557"/>
    <lineage>
        <taxon>Bacteria</taxon>
        <taxon>Pseudomonadati</taxon>
        <taxon>Thermodesulfobacteriota</taxon>
        <taxon>Desulfobulbia</taxon>
        <taxon>Desulfobulbales</taxon>
        <taxon>Desulfobulbaceae</taxon>
        <taxon>Desulfomarina</taxon>
    </lineage>
</organism>
<sequence length="125" mass="13875">MGNIIGDCFERRERMRLHYSAAVEITVKSGDVIKGNLRDIAIESIYFSSDSSVLKTLEPGDDVDVDISVEVSGSCLIIRSSGYVARREEGGVAIRFVSPLKWWPVFCFFPSNESFLPAATFTECV</sequence>
<reference evidence="1" key="1">
    <citation type="submission" date="2020-09" db="EMBL/GenBank/DDBJ databases">
        <title>Desulfogranum mesoprofundum gen. nov., sp. nov., a novel mesophilic, sulfate-reducing chemolithoautotroph isolated from a deep-sea hydrothermal vent chimney in the Suiyo Seamount.</title>
        <authorList>
            <person name="Hashimoto Y."/>
            <person name="Nakagawa S."/>
        </authorList>
    </citation>
    <scope>NUCLEOTIDE SEQUENCE</scope>
    <source>
        <strain evidence="1">KT2</strain>
    </source>
</reference>
<protein>
    <recommendedName>
        <fullName evidence="3">PilZ domain-containing protein</fullName>
    </recommendedName>
</protein>
<dbReference type="EMBL" id="AP024086">
    <property type="protein sequence ID" value="BCL61183.1"/>
    <property type="molecule type" value="Genomic_DNA"/>
</dbReference>
<evidence type="ECO:0000313" key="1">
    <source>
        <dbReference type="EMBL" id="BCL61183.1"/>
    </source>
</evidence>
<evidence type="ECO:0008006" key="3">
    <source>
        <dbReference type="Google" id="ProtNLM"/>
    </source>
</evidence>
<evidence type="ECO:0000313" key="2">
    <source>
        <dbReference type="Proteomes" id="UP000826725"/>
    </source>
</evidence>
<keyword evidence="2" id="KW-1185">Reference proteome</keyword>
<name>A0A8D5FH13_9BACT</name>
<proteinExistence type="predicted"/>
<dbReference type="KEGG" id="dbk:DGMP_18760"/>
<dbReference type="Proteomes" id="UP000826725">
    <property type="component" value="Chromosome"/>
</dbReference>